<dbReference type="Gene3D" id="1.10.4020.10">
    <property type="entry name" value="DNA breaking-rejoining enzymes"/>
    <property type="match status" value="1"/>
</dbReference>
<dbReference type="InterPro" id="IPR003309">
    <property type="entry name" value="SCAN_dom"/>
</dbReference>
<dbReference type="PANTHER" id="PTHR45935:SF15">
    <property type="entry name" value="SCAN BOX DOMAIN-CONTAINING PROTEIN"/>
    <property type="match status" value="1"/>
</dbReference>
<dbReference type="AlphaFoldDB" id="A0A3Q2VND5"/>
<dbReference type="Proteomes" id="UP000264840">
    <property type="component" value="Unplaced"/>
</dbReference>
<dbReference type="SUPFAM" id="SSF47353">
    <property type="entry name" value="Retrovirus capsid dimerization domain-like"/>
    <property type="match status" value="1"/>
</dbReference>
<organism evidence="4 5">
    <name type="scientific">Haplochromis burtoni</name>
    <name type="common">Burton's mouthbrooder</name>
    <name type="synonym">Chromis burtoni</name>
    <dbReference type="NCBI Taxonomy" id="8153"/>
    <lineage>
        <taxon>Eukaryota</taxon>
        <taxon>Metazoa</taxon>
        <taxon>Chordata</taxon>
        <taxon>Craniata</taxon>
        <taxon>Vertebrata</taxon>
        <taxon>Euteleostomi</taxon>
        <taxon>Actinopterygii</taxon>
        <taxon>Neopterygii</taxon>
        <taxon>Teleostei</taxon>
        <taxon>Neoteleostei</taxon>
        <taxon>Acanthomorphata</taxon>
        <taxon>Ovalentaria</taxon>
        <taxon>Cichlomorphae</taxon>
        <taxon>Cichliformes</taxon>
        <taxon>Cichlidae</taxon>
        <taxon>African cichlids</taxon>
        <taxon>Pseudocrenilabrinae</taxon>
        <taxon>Haplochromini</taxon>
        <taxon>Haplochromis</taxon>
    </lineage>
</organism>
<dbReference type="InterPro" id="IPR038269">
    <property type="entry name" value="SCAN_sf"/>
</dbReference>
<dbReference type="Pfam" id="PF02023">
    <property type="entry name" value="SCAN"/>
    <property type="match status" value="1"/>
</dbReference>
<evidence type="ECO:0000256" key="1">
    <source>
        <dbReference type="ARBA" id="ARBA00023242"/>
    </source>
</evidence>
<protein>
    <recommendedName>
        <fullName evidence="3">SCAN box domain-containing protein</fullName>
    </recommendedName>
</protein>
<evidence type="ECO:0000313" key="5">
    <source>
        <dbReference type="Proteomes" id="UP000264840"/>
    </source>
</evidence>
<dbReference type="PROSITE" id="PS50804">
    <property type="entry name" value="SCAN_BOX"/>
    <property type="match status" value="1"/>
</dbReference>
<dbReference type="PANTHER" id="PTHR45935">
    <property type="entry name" value="PROTEIN ZBED8-RELATED"/>
    <property type="match status" value="1"/>
</dbReference>
<name>A0A3Q2VND5_HAPBU</name>
<accession>A0A3Q2VND5</accession>
<dbReference type="InterPro" id="IPR050916">
    <property type="entry name" value="SCAN-C2H2_zinc_finger"/>
</dbReference>
<reference evidence="4" key="2">
    <citation type="submission" date="2025-09" db="UniProtKB">
        <authorList>
            <consortium name="Ensembl"/>
        </authorList>
    </citation>
    <scope>IDENTIFICATION</scope>
</reference>
<evidence type="ECO:0000256" key="2">
    <source>
        <dbReference type="SAM" id="MobiDB-lite"/>
    </source>
</evidence>
<feature type="region of interest" description="Disordered" evidence="2">
    <location>
        <begin position="147"/>
        <end position="181"/>
    </location>
</feature>
<sequence length="223" mass="25891">MEVAEECLEEGAVGRVPLILKPWEEQLHPETTDLDSIADLLQQCVRFQRDMSDRWEKESIKQDQKWRQMQIQMNNLQDELEQQQSARFRDPDIRPGESPKEFYNRLKDLYGKWIQPEKKTNEQVGDAIILEQFYHLLTPEHQVWVKERGPKSAQEAAQLVETSQAASGGHPDEGDTSHSQTGKVFPWTIELVPTLHSKLFREDGTLVRSHQYSLQRFEGGPVL</sequence>
<proteinExistence type="predicted"/>
<dbReference type="SMART" id="SM00431">
    <property type="entry name" value="SCAN"/>
    <property type="match status" value="1"/>
</dbReference>
<keyword evidence="5" id="KW-1185">Reference proteome</keyword>
<dbReference type="GeneTree" id="ENSGT01120000272011"/>
<feature type="domain" description="SCAN box" evidence="3">
    <location>
        <begin position="87"/>
        <end position="161"/>
    </location>
</feature>
<evidence type="ECO:0000259" key="3">
    <source>
        <dbReference type="PROSITE" id="PS50804"/>
    </source>
</evidence>
<reference evidence="4" key="1">
    <citation type="submission" date="2025-08" db="UniProtKB">
        <authorList>
            <consortium name="Ensembl"/>
        </authorList>
    </citation>
    <scope>IDENTIFICATION</scope>
</reference>
<dbReference type="Ensembl" id="ENSHBUT00000033016.1">
    <property type="protein sequence ID" value="ENSHBUP00000013582.1"/>
    <property type="gene ID" value="ENSHBUG00000015399.1"/>
</dbReference>
<keyword evidence="1" id="KW-0539">Nucleus</keyword>
<evidence type="ECO:0000313" key="4">
    <source>
        <dbReference type="Ensembl" id="ENSHBUP00000013582.1"/>
    </source>
</evidence>
<dbReference type="OMA" id="DASQATW"/>
<dbReference type="STRING" id="8153.ENSHBUP00000013582"/>